<organism evidence="2 3">
    <name type="scientific">Aphis craccivora</name>
    <name type="common">Cowpea aphid</name>
    <dbReference type="NCBI Taxonomy" id="307492"/>
    <lineage>
        <taxon>Eukaryota</taxon>
        <taxon>Metazoa</taxon>
        <taxon>Ecdysozoa</taxon>
        <taxon>Arthropoda</taxon>
        <taxon>Hexapoda</taxon>
        <taxon>Insecta</taxon>
        <taxon>Pterygota</taxon>
        <taxon>Neoptera</taxon>
        <taxon>Paraneoptera</taxon>
        <taxon>Hemiptera</taxon>
        <taxon>Sternorrhyncha</taxon>
        <taxon>Aphidomorpha</taxon>
        <taxon>Aphidoidea</taxon>
        <taxon>Aphididae</taxon>
        <taxon>Aphidini</taxon>
        <taxon>Aphis</taxon>
        <taxon>Aphis</taxon>
    </lineage>
</organism>
<reference evidence="2 3" key="1">
    <citation type="submission" date="2019-08" db="EMBL/GenBank/DDBJ databases">
        <title>Whole genome of Aphis craccivora.</title>
        <authorList>
            <person name="Voronova N.V."/>
            <person name="Shulinski R.S."/>
            <person name="Bandarenka Y.V."/>
            <person name="Zhorov D.G."/>
            <person name="Warner D."/>
        </authorList>
    </citation>
    <scope>NUCLEOTIDE SEQUENCE [LARGE SCALE GENOMIC DNA]</scope>
    <source>
        <strain evidence="2">180601</strain>
        <tissue evidence="2">Whole Body</tissue>
    </source>
</reference>
<dbReference type="AlphaFoldDB" id="A0A6G0YTG0"/>
<keyword evidence="1" id="KW-1133">Transmembrane helix</keyword>
<keyword evidence="1" id="KW-0472">Membrane</keyword>
<keyword evidence="3" id="KW-1185">Reference proteome</keyword>
<protein>
    <submittedName>
        <fullName evidence="2">Uncharacterized protein</fullName>
    </submittedName>
</protein>
<name>A0A6G0YTG0_APHCR</name>
<keyword evidence="1" id="KW-0812">Transmembrane</keyword>
<dbReference type="EMBL" id="VUJU01002465">
    <property type="protein sequence ID" value="KAF0761209.1"/>
    <property type="molecule type" value="Genomic_DNA"/>
</dbReference>
<evidence type="ECO:0000313" key="3">
    <source>
        <dbReference type="Proteomes" id="UP000478052"/>
    </source>
</evidence>
<feature type="transmembrane region" description="Helical" evidence="1">
    <location>
        <begin position="12"/>
        <end position="35"/>
    </location>
</feature>
<sequence length="66" mass="7345">MSSVSVMDTLSFTVLSVIFIPFLLFFLSIVLLAYIGKTVGVQQIYVDFLVKVFEVSTIDSKKIVHG</sequence>
<proteinExistence type="predicted"/>
<accession>A0A6G0YTG0</accession>
<evidence type="ECO:0000313" key="2">
    <source>
        <dbReference type="EMBL" id="KAF0761209.1"/>
    </source>
</evidence>
<comment type="caution">
    <text evidence="2">The sequence shown here is derived from an EMBL/GenBank/DDBJ whole genome shotgun (WGS) entry which is preliminary data.</text>
</comment>
<evidence type="ECO:0000256" key="1">
    <source>
        <dbReference type="SAM" id="Phobius"/>
    </source>
</evidence>
<gene>
    <name evidence="2" type="ORF">FWK35_00011263</name>
</gene>
<dbReference type="Proteomes" id="UP000478052">
    <property type="component" value="Unassembled WGS sequence"/>
</dbReference>